<keyword evidence="1" id="KW-0813">Transport</keyword>
<name>A0ABQ8UIY4_9EUKA</name>
<protein>
    <submittedName>
        <fullName evidence="3">Glycolipid transfer protein</fullName>
    </submittedName>
</protein>
<dbReference type="InterPro" id="IPR036497">
    <property type="entry name" value="GLTP_sf"/>
</dbReference>
<dbReference type="PANTHER" id="PTHR10219:SF25">
    <property type="entry name" value="PLECKSTRIN HOMOLOGY DOMAIN-CONTAINING FAMILY A MEMBER 8"/>
    <property type="match status" value="1"/>
</dbReference>
<sequence length="346" mass="37847">MAEEENVPVPALPEGQSVFTPMVATLRGVHIQDNEIPTTGFLESMKLLNGLFNIIGPKKMAPVKNDINGNIETLENAFKTNPAAFPTLQSLVRPLIAGPKQKKGPVPSFLWLKRALEFMMIWMRNFCSTEMPMREAAQNAYEATLHRYHGFIVHQVFKVAFSSMPDRAGFLVRVGCTTPEKIQHFTAEVREWVELMTPFIQNMQQFLNANNLDDPSTPGQCGSIGTEPTQGFASGYGHFMGHLLCDCTLALEYRRRRSRVILTAPTTAHIPLGNVGITIGRTTATTAASATAATTIAGGEAYTNKMMSRGALRTCGWISLKPGSATVWGAGIVRQLLIDGDRVAPP</sequence>
<dbReference type="Pfam" id="PF08718">
    <property type="entry name" value="GLTP"/>
    <property type="match status" value="1"/>
</dbReference>
<proteinExistence type="predicted"/>
<organism evidence="3 4">
    <name type="scientific">Paratrimastix pyriformis</name>
    <dbReference type="NCBI Taxonomy" id="342808"/>
    <lineage>
        <taxon>Eukaryota</taxon>
        <taxon>Metamonada</taxon>
        <taxon>Preaxostyla</taxon>
        <taxon>Paratrimastigidae</taxon>
        <taxon>Paratrimastix</taxon>
    </lineage>
</organism>
<dbReference type="SUPFAM" id="SSF110004">
    <property type="entry name" value="Glycolipid transfer protein, GLTP"/>
    <property type="match status" value="1"/>
</dbReference>
<dbReference type="PANTHER" id="PTHR10219">
    <property type="entry name" value="GLYCOLIPID TRANSFER PROTEIN-RELATED"/>
    <property type="match status" value="1"/>
</dbReference>
<reference evidence="3" key="1">
    <citation type="journal article" date="2022" name="bioRxiv">
        <title>Genomics of Preaxostyla Flagellates Illuminates Evolutionary Transitions and the Path Towards Mitochondrial Loss.</title>
        <authorList>
            <person name="Novak L.V.F."/>
            <person name="Treitli S.C."/>
            <person name="Pyrih J."/>
            <person name="Halakuc P."/>
            <person name="Pipaliya S.V."/>
            <person name="Vacek V."/>
            <person name="Brzon O."/>
            <person name="Soukal P."/>
            <person name="Eme L."/>
            <person name="Dacks J.B."/>
            <person name="Karnkowska A."/>
            <person name="Elias M."/>
            <person name="Hampl V."/>
        </authorList>
    </citation>
    <scope>NUCLEOTIDE SEQUENCE</scope>
    <source>
        <strain evidence="3">RCP-MX</strain>
    </source>
</reference>
<keyword evidence="4" id="KW-1185">Reference proteome</keyword>
<dbReference type="InterPro" id="IPR014830">
    <property type="entry name" value="Glycolipid_transfer_prot_dom"/>
</dbReference>
<evidence type="ECO:0000313" key="4">
    <source>
        <dbReference type="Proteomes" id="UP001141327"/>
    </source>
</evidence>
<accession>A0ABQ8UIY4</accession>
<evidence type="ECO:0000259" key="2">
    <source>
        <dbReference type="Pfam" id="PF08718"/>
    </source>
</evidence>
<dbReference type="EMBL" id="JAPMOS010000030">
    <property type="protein sequence ID" value="KAJ4458377.1"/>
    <property type="molecule type" value="Genomic_DNA"/>
</dbReference>
<dbReference type="Gene3D" id="1.10.3520.10">
    <property type="entry name" value="Glycolipid transfer protein"/>
    <property type="match status" value="1"/>
</dbReference>
<gene>
    <name evidence="3" type="ORF">PAPYR_5931</name>
</gene>
<evidence type="ECO:0000313" key="3">
    <source>
        <dbReference type="EMBL" id="KAJ4458377.1"/>
    </source>
</evidence>
<dbReference type="Proteomes" id="UP001141327">
    <property type="component" value="Unassembled WGS sequence"/>
</dbReference>
<comment type="caution">
    <text evidence="3">The sequence shown here is derived from an EMBL/GenBank/DDBJ whole genome shotgun (WGS) entry which is preliminary data.</text>
</comment>
<evidence type="ECO:0000256" key="1">
    <source>
        <dbReference type="ARBA" id="ARBA00022448"/>
    </source>
</evidence>
<feature type="domain" description="Glycolipid transfer protein" evidence="2">
    <location>
        <begin position="36"/>
        <end position="174"/>
    </location>
</feature>